<dbReference type="GeneID" id="29061022"/>
<organism evidence="1 2">
    <name type="scientific">Enterococcus phage SANTOR1</name>
    <dbReference type="NCBI Taxonomy" id="1871692"/>
    <lineage>
        <taxon>Viruses</taxon>
        <taxon>Duplodnaviria</taxon>
        <taxon>Heunggongvirae</taxon>
        <taxon>Uroviricota</taxon>
        <taxon>Caudoviricetes</taxon>
        <taxon>Efquatrovirus</taxon>
        <taxon>Efquatrovirus SANTOR1</taxon>
    </lineage>
</organism>
<gene>
    <name evidence="1" type="ORF">SANTOR1_0150</name>
</gene>
<dbReference type="RefSeq" id="YP_009284741.1">
    <property type="nucleotide sequence ID" value="NC_031051.1"/>
</dbReference>
<dbReference type="OrthoDB" id="24407at10239"/>
<keyword evidence="2" id="KW-1185">Reference proteome</keyword>
<proteinExistence type="predicted"/>
<reference evidence="1 2" key="1">
    <citation type="submission" date="2016-05" db="EMBL/GenBank/DDBJ databases">
        <title>Draft genome sequence of an Enterococcus faecalis siphovirus isolated from raw domestic sewage.</title>
        <authorList>
            <person name="Santiago-Rodriguez T.M."/>
            <person name="Ly M."/>
            <person name="Pride D.T."/>
            <person name="Toranzos G.A."/>
        </authorList>
    </citation>
    <scope>NUCLEOTIDE SEQUENCE [LARGE SCALE GENOMIC DNA]</scope>
</reference>
<protein>
    <submittedName>
        <fullName evidence="1">Uncharacterized protein</fullName>
    </submittedName>
</protein>
<dbReference type="KEGG" id="vg:29061022"/>
<accession>A0A1B1PA33</accession>
<dbReference type="Proteomes" id="UP000202831">
    <property type="component" value="Segment"/>
</dbReference>
<evidence type="ECO:0000313" key="1">
    <source>
        <dbReference type="EMBL" id="ANT41009.1"/>
    </source>
</evidence>
<dbReference type="EMBL" id="KX284704">
    <property type="protein sequence ID" value="ANT41009.1"/>
    <property type="molecule type" value="Genomic_DNA"/>
</dbReference>
<name>A0A1B1PA33_9CAUD</name>
<sequence length="68" mass="7980">MENVEVFNRPIGNYKTIHLICNGNKHEYMEVTKYPDGDIMASMVLYHPDNDIILTIEQLEKLVEELKE</sequence>
<evidence type="ECO:0000313" key="2">
    <source>
        <dbReference type="Proteomes" id="UP000202831"/>
    </source>
</evidence>